<evidence type="ECO:0000256" key="1">
    <source>
        <dbReference type="ARBA" id="ARBA00010454"/>
    </source>
</evidence>
<dbReference type="InterPro" id="IPR000547">
    <property type="entry name" value="Clathrin_H-chain/VPS_repeat"/>
</dbReference>
<protein>
    <submittedName>
        <fullName evidence="11">Vacuolar protein sorting-associated protein 18</fullName>
    </submittedName>
</protein>
<evidence type="ECO:0000256" key="3">
    <source>
        <dbReference type="ARBA" id="ARBA00022771"/>
    </source>
</evidence>
<sequence length="818" mass="90748">GTGSTLIGTGQGALMELHVDEREKKERAFKHLYSVGEGREPISGVCMELNPERMVVIVATPTRFFVFVGRSSLEETFAAYASRKAHMPPVIELPGDPGCASEVHVAQSEGKFAWLAQPGVYRGELAQPSLSQGWTEADFVAKHELLPFPAEGRGGEWPLSLGVTRYHFLLLYRTKLVAINQVSKEVVQEVPLSGAAARGLVGSPLGLTEDVASETWFMFTTEALHEISIRKEDRDMWRIFLAKADYEKAVSHCFTREQREKVHTQQAEAAFAAKDYMEAARLFARLDVPQPTFEQVALRFVEVGDPAALHEFLRQKLEAFASEDRAQATMVATWLTELQLDRINRALVDQLRDFLSEYKDVLDSATTSNLLASYGRLDELMHLAALLDDNETVIEHLMQRGEIIRALGVLRKPTIPRELIYKFAPALLEAAPGETVDAWIQAGSKLDPRRLMPALVRCDEPAARGECLAQALRYVEFAIHELGCDDSALHNLAVSLYSSQGDEAELISYLSRAKGPLGRPLYDQKFALRLARERNRERACVQLLSDMGMFQDATALALRVDVELAKEVAERPEDDPPMRRKLWLAVARHVIDAGEEGGDSQAARIRQAVAFLKETSGLLKIEDILPFFPDFVRIDEFKDAICSSLEEYNRQIDHLRDEMDSATEIADVLRKDLAAVEKSCAVVDVNMPCERCRRPLSKGPPPSAGPSGGCLSPFYVFPCRSVFHSTCLAEEVSELVGESKRLRIRQLMERLAATPTGAETAAANNGLAPRDAVVSVLQQLEDLIAAECPRCGEVVIRLLEKPLIQDGEEEIASWAVAG</sequence>
<evidence type="ECO:0000256" key="5">
    <source>
        <dbReference type="ARBA" id="ARBA00023136"/>
    </source>
</evidence>
<organism evidence="11">
    <name type="scientific">Tetraselmis sp. GSL018</name>
    <dbReference type="NCBI Taxonomy" id="582737"/>
    <lineage>
        <taxon>Eukaryota</taxon>
        <taxon>Viridiplantae</taxon>
        <taxon>Chlorophyta</taxon>
        <taxon>core chlorophytes</taxon>
        <taxon>Chlorodendrophyceae</taxon>
        <taxon>Chlorodendrales</taxon>
        <taxon>Chlorodendraceae</taxon>
        <taxon>Tetraselmis</taxon>
    </lineage>
</organism>
<dbReference type="PANTHER" id="PTHR23323:SF26">
    <property type="entry name" value="VACUOLAR PROTEIN SORTING-ASSOCIATED PROTEIN 18 HOMOLOG"/>
    <property type="match status" value="1"/>
</dbReference>
<dbReference type="AlphaFoldDB" id="A0A061RN80"/>
<dbReference type="GO" id="GO:0007032">
    <property type="term" value="P:endosome organization"/>
    <property type="evidence" value="ECO:0007669"/>
    <property type="project" value="TreeGrafter"/>
</dbReference>
<keyword evidence="5" id="KW-0472">Membrane</keyword>
<dbReference type="GO" id="GO:0048284">
    <property type="term" value="P:organelle fusion"/>
    <property type="evidence" value="ECO:0007669"/>
    <property type="project" value="TreeGrafter"/>
</dbReference>
<accession>A0A061RN80</accession>
<dbReference type="PROSITE" id="PS50236">
    <property type="entry name" value="CHCR"/>
    <property type="match status" value="1"/>
</dbReference>
<dbReference type="InterPro" id="IPR058919">
    <property type="entry name" value="Pep3/Vps18_RING_C"/>
</dbReference>
<dbReference type="PANTHER" id="PTHR23323">
    <property type="entry name" value="VACUOLAR PROTEIN SORTING-ASSOCIATED PROTEIN"/>
    <property type="match status" value="1"/>
</dbReference>
<feature type="domain" description="Pep3/Vps18 RING C-terminal" evidence="10">
    <location>
        <begin position="714"/>
        <end position="797"/>
    </location>
</feature>
<evidence type="ECO:0000256" key="8">
    <source>
        <dbReference type="SAM" id="Coils"/>
    </source>
</evidence>
<keyword evidence="4" id="KW-0862">Zinc</keyword>
<dbReference type="GO" id="GO:0007033">
    <property type="term" value="P:vacuole organization"/>
    <property type="evidence" value="ECO:0007669"/>
    <property type="project" value="TreeGrafter"/>
</dbReference>
<dbReference type="GO" id="GO:0006886">
    <property type="term" value="P:intracellular protein transport"/>
    <property type="evidence" value="ECO:0007669"/>
    <property type="project" value="UniProtKB-UniRule"/>
</dbReference>
<evidence type="ECO:0000256" key="7">
    <source>
        <dbReference type="PROSITE-ProRule" id="PRU01006"/>
    </source>
</evidence>
<gene>
    <name evidence="11" type="ORF">TSPGSL018_689</name>
</gene>
<evidence type="ECO:0000259" key="10">
    <source>
        <dbReference type="Pfam" id="PF26148"/>
    </source>
</evidence>
<feature type="repeat" description="CHCR" evidence="7">
    <location>
        <begin position="439"/>
        <end position="599"/>
    </location>
</feature>
<feature type="coiled-coil region" evidence="8">
    <location>
        <begin position="638"/>
        <end position="672"/>
    </location>
</feature>
<feature type="domain" description="Pep3/Vps18 beta-propeller" evidence="9">
    <location>
        <begin position="2"/>
        <end position="229"/>
    </location>
</feature>
<dbReference type="Pfam" id="PF26148">
    <property type="entry name" value="VPS18_RING_C"/>
    <property type="match status" value="1"/>
</dbReference>
<dbReference type="GO" id="GO:0030897">
    <property type="term" value="C:HOPS complex"/>
    <property type="evidence" value="ECO:0007669"/>
    <property type="project" value="TreeGrafter"/>
</dbReference>
<comment type="similarity">
    <text evidence="1">Belongs to the VPS18 family.</text>
</comment>
<evidence type="ECO:0000256" key="2">
    <source>
        <dbReference type="ARBA" id="ARBA00022723"/>
    </source>
</evidence>
<dbReference type="InterPro" id="IPR007810">
    <property type="entry name" value="Pep3/Vps18_beta-prop"/>
</dbReference>
<keyword evidence="3" id="KW-0863">Zinc-finger</keyword>
<name>A0A061RN80_9CHLO</name>
<dbReference type="GO" id="GO:0006904">
    <property type="term" value="P:vesicle docking involved in exocytosis"/>
    <property type="evidence" value="ECO:0007669"/>
    <property type="project" value="TreeGrafter"/>
</dbReference>
<dbReference type="GO" id="GO:0008270">
    <property type="term" value="F:zinc ion binding"/>
    <property type="evidence" value="ECO:0007669"/>
    <property type="project" value="UniProtKB-KW"/>
</dbReference>
<reference evidence="11" key="1">
    <citation type="submission" date="2014-05" db="EMBL/GenBank/DDBJ databases">
        <title>The transcriptome of the halophilic microalga Tetraselmis sp. GSL018 isolated from the Great Salt Lake, Utah.</title>
        <authorList>
            <person name="Jinkerson R.E."/>
            <person name="D'Adamo S."/>
            <person name="Posewitz M.C."/>
        </authorList>
    </citation>
    <scope>NUCLEOTIDE SEQUENCE</scope>
    <source>
        <strain evidence="11">GSL018</strain>
    </source>
</reference>
<dbReference type="EMBL" id="GBEZ01014037">
    <property type="protein sequence ID" value="JAC72006.1"/>
    <property type="molecule type" value="Transcribed_RNA"/>
</dbReference>
<evidence type="ECO:0000256" key="6">
    <source>
        <dbReference type="ARBA" id="ARBA00029433"/>
    </source>
</evidence>
<evidence type="ECO:0000256" key="4">
    <source>
        <dbReference type="ARBA" id="ARBA00022833"/>
    </source>
</evidence>
<keyword evidence="2" id="KW-0479">Metal-binding</keyword>
<evidence type="ECO:0000259" key="9">
    <source>
        <dbReference type="Pfam" id="PF05131"/>
    </source>
</evidence>
<evidence type="ECO:0000313" key="11">
    <source>
        <dbReference type="EMBL" id="JAC72006.1"/>
    </source>
</evidence>
<dbReference type="Pfam" id="PF05131">
    <property type="entry name" value="Pep3_Vps18"/>
    <property type="match status" value="1"/>
</dbReference>
<feature type="non-terminal residue" evidence="11">
    <location>
        <position position="1"/>
    </location>
</feature>
<proteinExistence type="inferred from homology"/>
<dbReference type="GO" id="GO:0030674">
    <property type="term" value="F:protein-macromolecule adaptor activity"/>
    <property type="evidence" value="ECO:0007669"/>
    <property type="project" value="TreeGrafter"/>
</dbReference>
<dbReference type="GO" id="GO:0005768">
    <property type="term" value="C:endosome"/>
    <property type="evidence" value="ECO:0007669"/>
    <property type="project" value="TreeGrafter"/>
</dbReference>
<keyword evidence="8" id="KW-0175">Coiled coil</keyword>
<comment type="subcellular location">
    <subcellularLocation>
        <location evidence="6">Endomembrane system</location>
        <topology evidence="6">Peripheral membrane protein</topology>
        <orientation evidence="6">Cytoplasmic side</orientation>
    </subcellularLocation>
</comment>